<keyword evidence="2" id="KW-0274">FAD</keyword>
<keyword evidence="3" id="KW-0521">NADP</keyword>
<dbReference type="Gene3D" id="3.50.50.60">
    <property type="entry name" value="FAD/NAD(P)-binding domain"/>
    <property type="match status" value="2"/>
</dbReference>
<gene>
    <name evidence="6" type="ORF">HH308_17105</name>
</gene>
<dbReference type="Proteomes" id="UP000550729">
    <property type="component" value="Unassembled WGS sequence"/>
</dbReference>
<keyword evidence="1" id="KW-0285">Flavoprotein</keyword>
<dbReference type="EMBL" id="JABBNB010000018">
    <property type="protein sequence ID" value="NMO02932.1"/>
    <property type="molecule type" value="Genomic_DNA"/>
</dbReference>
<protein>
    <submittedName>
        <fullName evidence="6">NAD(P)/FAD-dependent oxidoreductase</fullName>
    </submittedName>
</protein>
<comment type="caution">
    <text evidence="6">The sequence shown here is derived from an EMBL/GenBank/DDBJ whole genome shotgun (WGS) entry which is preliminary data.</text>
</comment>
<name>A0A848KXG3_9ACTN</name>
<dbReference type="PRINTS" id="PR00411">
    <property type="entry name" value="PNDRDTASEI"/>
</dbReference>
<dbReference type="PANTHER" id="PTHR43098:SF5">
    <property type="entry name" value="DUAL-FUNCTIONAL MONOOXYGENASE_METHYLTRANSFERASE PSOF"/>
    <property type="match status" value="1"/>
</dbReference>
<evidence type="ECO:0000256" key="2">
    <source>
        <dbReference type="ARBA" id="ARBA00022827"/>
    </source>
</evidence>
<proteinExistence type="predicted"/>
<dbReference type="InterPro" id="IPR050775">
    <property type="entry name" value="FAD-binding_Monooxygenases"/>
</dbReference>
<keyword evidence="4" id="KW-0560">Oxidoreductase</keyword>
<evidence type="ECO:0000313" key="6">
    <source>
        <dbReference type="EMBL" id="NMO02932.1"/>
    </source>
</evidence>
<organism evidence="6 7">
    <name type="scientific">Gordonia asplenii</name>
    <dbReference type="NCBI Taxonomy" id="2725283"/>
    <lineage>
        <taxon>Bacteria</taxon>
        <taxon>Bacillati</taxon>
        <taxon>Actinomycetota</taxon>
        <taxon>Actinomycetes</taxon>
        <taxon>Mycobacteriales</taxon>
        <taxon>Gordoniaceae</taxon>
        <taxon>Gordonia</taxon>
    </lineage>
</organism>
<evidence type="ECO:0000256" key="4">
    <source>
        <dbReference type="ARBA" id="ARBA00023002"/>
    </source>
</evidence>
<dbReference type="InterPro" id="IPR023753">
    <property type="entry name" value="FAD/NAD-binding_dom"/>
</dbReference>
<dbReference type="PANTHER" id="PTHR43098">
    <property type="entry name" value="L-ORNITHINE N(5)-MONOOXYGENASE-RELATED"/>
    <property type="match status" value="1"/>
</dbReference>
<dbReference type="GO" id="GO:0016709">
    <property type="term" value="F:oxidoreductase activity, acting on paired donors, with incorporation or reduction of molecular oxygen, NAD(P)H as one donor, and incorporation of one atom of oxygen"/>
    <property type="evidence" value="ECO:0007669"/>
    <property type="project" value="UniProtKB-ARBA"/>
</dbReference>
<dbReference type="SUPFAM" id="SSF51905">
    <property type="entry name" value="FAD/NAD(P)-binding domain"/>
    <property type="match status" value="2"/>
</dbReference>
<sequence>MSQETAKSLSSTSVDAVVVGAGFGGLRMAYELIQRGLTVKVIEAAADVGGTWYWNSYPGARTDSESWTYAYSFSEELQNTWDWTEKFPTQREVYRYLGHVADLFDVRRHIDFNTRIVAARFDEAQVSWTLTTDTGRRIECTYLVLAVGLLSQPFTPEFDGIEDFAGQWHVTGRWPRDHEVDFAGKRVAVIGTGASGIQAIPLIAQAAEKLTVFQRTPNYVLPARNHSLADLERQGIRAHYDDIWQTARTHPLGYAFDRPRVSGNDVTDSEFDDILERGWEVGGFRFLYETFNDTTIDENVNARVSEFVRHKIRTIVTDPDTAELLCPTAYPIGSKRPPLGHFYYETFNRPNVELVDVSSEPISAITRDGVRVGSSEYPADVIVFATGFDAATGAFDQIDIRGRGGRTLREHWSDGPRTHLGITIDGFPNMFMISGPQSPFGNIPVVIETTVGWIADTVDYARQSGIAALEPTQASVNDWWQVLQDYVNRSLMTRGRHSWFLGANIPGKPQGVLFFFGGVGNYRKRCRAVAENDYAEYLTQLSDSPESWELARK</sequence>
<evidence type="ECO:0000313" key="7">
    <source>
        <dbReference type="Proteomes" id="UP000550729"/>
    </source>
</evidence>
<dbReference type="InterPro" id="IPR036188">
    <property type="entry name" value="FAD/NAD-bd_sf"/>
</dbReference>
<keyword evidence="7" id="KW-1185">Reference proteome</keyword>
<evidence type="ECO:0000259" key="5">
    <source>
        <dbReference type="Pfam" id="PF07992"/>
    </source>
</evidence>
<reference evidence="6 7" key="1">
    <citation type="submission" date="2020-04" db="EMBL/GenBank/DDBJ databases">
        <title>Gordonia sp. nov. TBRC 11910.</title>
        <authorList>
            <person name="Suriyachadkun C."/>
        </authorList>
    </citation>
    <scope>NUCLEOTIDE SEQUENCE [LARGE SCALE GENOMIC DNA]</scope>
    <source>
        <strain evidence="6 7">TBRC 11910</strain>
    </source>
</reference>
<dbReference type="AlphaFoldDB" id="A0A848KXG3"/>
<evidence type="ECO:0000256" key="1">
    <source>
        <dbReference type="ARBA" id="ARBA00022630"/>
    </source>
</evidence>
<accession>A0A848KXG3</accession>
<dbReference type="RefSeq" id="WP_170195442.1">
    <property type="nucleotide sequence ID" value="NZ_JABBNB010000018.1"/>
</dbReference>
<dbReference type="Pfam" id="PF07992">
    <property type="entry name" value="Pyr_redox_2"/>
    <property type="match status" value="1"/>
</dbReference>
<evidence type="ECO:0000256" key="3">
    <source>
        <dbReference type="ARBA" id="ARBA00022857"/>
    </source>
</evidence>
<feature type="domain" description="FAD/NAD(P)-binding" evidence="5">
    <location>
        <begin position="15"/>
        <end position="239"/>
    </location>
</feature>